<evidence type="ECO:0000313" key="1">
    <source>
        <dbReference type="EMBL" id="KAG9463361.1"/>
    </source>
</evidence>
<dbReference type="OrthoDB" id="9441981at2759"/>
<comment type="caution">
    <text evidence="1">The sequence shown here is derived from an EMBL/GenBank/DDBJ whole genome shotgun (WGS) entry which is preliminary data.</text>
</comment>
<gene>
    <name evidence="1" type="ORF">GDO78_021902</name>
</gene>
<name>A0A8J6EC81_ELECQ</name>
<proteinExistence type="predicted"/>
<keyword evidence="2" id="KW-1185">Reference proteome</keyword>
<dbReference type="EMBL" id="WNTK01007124">
    <property type="protein sequence ID" value="KAG9463361.1"/>
    <property type="molecule type" value="Genomic_DNA"/>
</dbReference>
<dbReference type="AlphaFoldDB" id="A0A8J6EC81"/>
<reference evidence="1" key="1">
    <citation type="thesis" date="2020" institute="ProQuest LLC" country="789 East Eisenhower Parkway, Ann Arbor, MI, USA">
        <title>Comparative Genomics and Chromosome Evolution.</title>
        <authorList>
            <person name="Mudd A.B."/>
        </authorList>
    </citation>
    <scope>NUCLEOTIDE SEQUENCE</scope>
    <source>
        <strain evidence="1">HN-11 Male</strain>
        <tissue evidence="1">Kidney and liver</tissue>
    </source>
</reference>
<evidence type="ECO:0000313" key="2">
    <source>
        <dbReference type="Proteomes" id="UP000770717"/>
    </source>
</evidence>
<sequence length="108" mass="13026">MFHCYGNRTHCPPRSRRHHLQILSVTAQMSEARRLQETYETRESWCLVERHPTQYWCRAERRHFPQHLQSVITERPAPCMESRSTWTNITPRHREKRHFPNVGSGSFV</sequence>
<protein>
    <submittedName>
        <fullName evidence="1">Uncharacterized protein</fullName>
    </submittedName>
</protein>
<dbReference type="Proteomes" id="UP000770717">
    <property type="component" value="Unassembled WGS sequence"/>
</dbReference>
<organism evidence="1 2">
    <name type="scientific">Eleutherodactylus coqui</name>
    <name type="common">Puerto Rican coqui</name>
    <dbReference type="NCBI Taxonomy" id="57060"/>
    <lineage>
        <taxon>Eukaryota</taxon>
        <taxon>Metazoa</taxon>
        <taxon>Chordata</taxon>
        <taxon>Craniata</taxon>
        <taxon>Vertebrata</taxon>
        <taxon>Euteleostomi</taxon>
        <taxon>Amphibia</taxon>
        <taxon>Batrachia</taxon>
        <taxon>Anura</taxon>
        <taxon>Neobatrachia</taxon>
        <taxon>Hyloidea</taxon>
        <taxon>Eleutherodactylidae</taxon>
        <taxon>Eleutherodactylinae</taxon>
        <taxon>Eleutherodactylus</taxon>
        <taxon>Eleutherodactylus</taxon>
    </lineage>
</organism>
<accession>A0A8J6EC81</accession>